<sequence length="116" mass="12951">MTFLDLRALEVRLLRGACSSCFWHVSEHVVVLCEAQLWSGVGGVVYGSSKVMLRPSSQSSFLFPSSWCRQPKSVSICSWLFHFGVVCVQASTLPQVQLLSAKSFPWFSEKITDEGF</sequence>
<accession>A0A8X7WHA1</accession>
<evidence type="ECO:0000313" key="2">
    <source>
        <dbReference type="Proteomes" id="UP000886595"/>
    </source>
</evidence>
<reference evidence="1 2" key="1">
    <citation type="submission" date="2020-02" db="EMBL/GenBank/DDBJ databases">
        <authorList>
            <person name="Ma Q."/>
            <person name="Huang Y."/>
            <person name="Song X."/>
            <person name="Pei D."/>
        </authorList>
    </citation>
    <scope>NUCLEOTIDE SEQUENCE [LARGE SCALE GENOMIC DNA]</scope>
    <source>
        <strain evidence="1">Sxm20200214</strain>
        <tissue evidence="1">Leaf</tissue>
    </source>
</reference>
<comment type="caution">
    <text evidence="1">The sequence shown here is derived from an EMBL/GenBank/DDBJ whole genome shotgun (WGS) entry which is preliminary data.</text>
</comment>
<dbReference type="AlphaFoldDB" id="A0A8X7WHA1"/>
<protein>
    <submittedName>
        <fullName evidence="1">Uncharacterized protein</fullName>
    </submittedName>
</protein>
<dbReference type="Proteomes" id="UP000886595">
    <property type="component" value="Unassembled WGS sequence"/>
</dbReference>
<keyword evidence="2" id="KW-1185">Reference proteome</keyword>
<proteinExistence type="predicted"/>
<name>A0A8X7WHA1_BRACI</name>
<dbReference type="EMBL" id="JAAMPC010000001">
    <property type="protein sequence ID" value="KAG2329689.1"/>
    <property type="molecule type" value="Genomic_DNA"/>
</dbReference>
<organism evidence="1 2">
    <name type="scientific">Brassica carinata</name>
    <name type="common">Ethiopian mustard</name>
    <name type="synonym">Abyssinian cabbage</name>
    <dbReference type="NCBI Taxonomy" id="52824"/>
    <lineage>
        <taxon>Eukaryota</taxon>
        <taxon>Viridiplantae</taxon>
        <taxon>Streptophyta</taxon>
        <taxon>Embryophyta</taxon>
        <taxon>Tracheophyta</taxon>
        <taxon>Spermatophyta</taxon>
        <taxon>Magnoliopsida</taxon>
        <taxon>eudicotyledons</taxon>
        <taxon>Gunneridae</taxon>
        <taxon>Pentapetalae</taxon>
        <taxon>rosids</taxon>
        <taxon>malvids</taxon>
        <taxon>Brassicales</taxon>
        <taxon>Brassicaceae</taxon>
        <taxon>Brassiceae</taxon>
        <taxon>Brassica</taxon>
    </lineage>
</organism>
<evidence type="ECO:0000313" key="1">
    <source>
        <dbReference type="EMBL" id="KAG2329689.1"/>
    </source>
</evidence>
<gene>
    <name evidence="1" type="ORF">Bca52824_000869</name>
</gene>